<dbReference type="AlphaFoldDB" id="A0AAX4KFK6"/>
<evidence type="ECO:0000256" key="1">
    <source>
        <dbReference type="ARBA" id="ARBA00004496"/>
    </source>
</evidence>
<feature type="compositionally biased region" description="Low complexity" evidence="3">
    <location>
        <begin position="1"/>
        <end position="17"/>
    </location>
</feature>
<dbReference type="SUPFAM" id="SSF57997">
    <property type="entry name" value="Tropomyosin"/>
    <property type="match status" value="1"/>
</dbReference>
<feature type="region of interest" description="Disordered" evidence="3">
    <location>
        <begin position="1"/>
        <end position="155"/>
    </location>
</feature>
<evidence type="ECO:0000313" key="5">
    <source>
        <dbReference type="EMBL" id="WWD04784.1"/>
    </source>
</evidence>
<feature type="compositionally biased region" description="Basic and acidic residues" evidence="3">
    <location>
        <begin position="323"/>
        <end position="333"/>
    </location>
</feature>
<feature type="region of interest" description="Disordered" evidence="3">
    <location>
        <begin position="310"/>
        <end position="333"/>
    </location>
</feature>
<proteinExistence type="predicted"/>
<name>A0AAX4KFK6_9TREE</name>
<feature type="compositionally biased region" description="Polar residues" evidence="3">
    <location>
        <begin position="103"/>
        <end position="116"/>
    </location>
</feature>
<dbReference type="Pfam" id="PF07989">
    <property type="entry name" value="Cnn_1N"/>
    <property type="match status" value="1"/>
</dbReference>
<evidence type="ECO:0000256" key="2">
    <source>
        <dbReference type="ARBA" id="ARBA00022490"/>
    </source>
</evidence>
<dbReference type="PANTHER" id="PTHR43977">
    <property type="entry name" value="STRUCTURAL MAINTENANCE OF CHROMOSOMES PROTEIN 3"/>
    <property type="match status" value="1"/>
</dbReference>
<accession>A0AAX4KFK6</accession>
<keyword evidence="6" id="KW-1185">Reference proteome</keyword>
<feature type="compositionally biased region" description="Basic and acidic residues" evidence="3">
    <location>
        <begin position="43"/>
        <end position="56"/>
    </location>
</feature>
<feature type="region of interest" description="Disordered" evidence="3">
    <location>
        <begin position="948"/>
        <end position="984"/>
    </location>
</feature>
<protein>
    <recommendedName>
        <fullName evidence="4">Centrosomin N-terminal motif 1 domain-containing protein</fullName>
    </recommendedName>
</protein>
<dbReference type="EMBL" id="CP144089">
    <property type="protein sequence ID" value="WWD04784.1"/>
    <property type="molecule type" value="Genomic_DNA"/>
</dbReference>
<evidence type="ECO:0000256" key="3">
    <source>
        <dbReference type="SAM" id="MobiDB-lite"/>
    </source>
</evidence>
<dbReference type="GO" id="GO:0005737">
    <property type="term" value="C:cytoplasm"/>
    <property type="evidence" value="ECO:0007669"/>
    <property type="project" value="UniProtKB-SubCell"/>
</dbReference>
<reference evidence="5 6" key="1">
    <citation type="submission" date="2024-01" db="EMBL/GenBank/DDBJ databases">
        <title>Comparative genomics of Cryptococcus and Kwoniella reveals pathogenesis evolution and contrasting modes of karyotype evolution via chromosome fusion or intercentromeric recombination.</title>
        <authorList>
            <person name="Coelho M.A."/>
            <person name="David-Palma M."/>
            <person name="Shea T."/>
            <person name="Bowers K."/>
            <person name="McGinley-Smith S."/>
            <person name="Mohammad A.W."/>
            <person name="Gnirke A."/>
            <person name="Yurkov A.M."/>
            <person name="Nowrousian M."/>
            <person name="Sun S."/>
            <person name="Cuomo C.A."/>
            <person name="Heitman J."/>
        </authorList>
    </citation>
    <scope>NUCLEOTIDE SEQUENCE [LARGE SCALE GENOMIC DNA]</scope>
    <source>
        <strain evidence="5 6">PYCC6329</strain>
    </source>
</reference>
<feature type="compositionally biased region" description="Low complexity" evidence="3">
    <location>
        <begin position="128"/>
        <end position="138"/>
    </location>
</feature>
<dbReference type="Proteomes" id="UP001358614">
    <property type="component" value="Chromosome 1"/>
</dbReference>
<gene>
    <name evidence="5" type="ORF">V865_002855</name>
</gene>
<dbReference type="GeneID" id="91101659"/>
<feature type="compositionally biased region" description="Low complexity" evidence="3">
    <location>
        <begin position="85"/>
        <end position="96"/>
    </location>
</feature>
<dbReference type="InterPro" id="IPR012943">
    <property type="entry name" value="Cnn_1N"/>
</dbReference>
<feature type="compositionally biased region" description="Polar residues" evidence="3">
    <location>
        <begin position="955"/>
        <end position="981"/>
    </location>
</feature>
<feature type="domain" description="Centrosomin N-terminal motif 1" evidence="4">
    <location>
        <begin position="208"/>
        <end position="280"/>
    </location>
</feature>
<feature type="region of interest" description="Disordered" evidence="3">
    <location>
        <begin position="173"/>
        <end position="207"/>
    </location>
</feature>
<dbReference type="Gene3D" id="1.20.5.170">
    <property type="match status" value="1"/>
</dbReference>
<dbReference type="RefSeq" id="XP_066082751.1">
    <property type="nucleotide sequence ID" value="XM_066226654.1"/>
</dbReference>
<evidence type="ECO:0000259" key="4">
    <source>
        <dbReference type="Pfam" id="PF07989"/>
    </source>
</evidence>
<dbReference type="KEGG" id="ker:91101659"/>
<dbReference type="GO" id="GO:0005815">
    <property type="term" value="C:microtubule organizing center"/>
    <property type="evidence" value="ECO:0007669"/>
    <property type="project" value="InterPro"/>
</dbReference>
<keyword evidence="2" id="KW-0963">Cytoplasm</keyword>
<sequence length="1106" mass="126410">MAPASSLAALMASPAPSGGDATVLAHGQTLPDISLGSLGSSFRSEDEEREQAERAARAGNAGISALGRPSRAQRYDQSPSPPSSPKRIPSSALQSLSPPPTVRKSSSHSGLPQSNAPRRPRVLKRQTSVSSQSSASGSDLDVDGPLRARYGDGDNTDDGVLLSSLSLVASPQKTSYAQKKAPYHGGVSRRGGRHSVAAGDISNNGPMTLRDQEKQLEESKKEVFNLQLENHFLKERLSNMAPEHIEAALKENVKLKLEILNLSKELKKLKKLVLQQDRDLAAASHSAGGSGLELRELERMWKEEKERRKLAEEALKSQGNGDEGLRERLEDTEESEKIWRKRSEELEDELEQVKIQLEDTNEQYQRVQEVADRANDEVDNLKEELERMREQNVEGLGRSKESRLANKVQELEQENASLQADLSLAKKGALSEADAELLEEKLNELQDQLAAAQLDLESRDREIEELNNELDKHLRDHEKELQQVEEEWRDEVLEARAQVDELKDALDSREQDTKEVHEALRDREEELSAALNKIEDLQAIQAETHDRLEETLRNIENDNREKDGELLAANREVEELGQRVYELEEALEDYRIKESDLNADLKSADEAFENAKSHYENLVSALKEARRKLQEERDEALSQVEKVEEMRIEELDRIERERKSEEGGWKRRLQEKDQSLSRLTAELNSTRDRLSQRERDLSNVENALRSLEDERKKLGDEHTSDRFGLELELERFKRDLNRAEEDLEVLRRELDERDAGLRDRDLDLARMLDKQRDLENRLASERQGRLHMSDKLDQTNKIAKQHEKEAIHLREKIEELEPLLTETQHERFALQKQSESQRQERSELLLRVYRDVNRFLGKDDALTPSNFTVFRDTLVQRLKSMIQIRMDFEKKIKETESSVDQRIGALKKQLEQKWRSLDNFEAAVKKLELAKMQWKSKYAVKEGELEAARSRNHEMTSQLSSQRTGMTTSSSSEIKSLQSRAESAERRAMNSANQLAIIEARLAEAQQKAGQAENKWEARVKEYENRLRVAGEKIKTEKQGGKERAMQLEAQVRDLERQISETRKRNQRVEGVVAHAHANAHNLSPDMNEFRRGGDIGYAFGGRTSR</sequence>
<evidence type="ECO:0000313" key="6">
    <source>
        <dbReference type="Proteomes" id="UP001358614"/>
    </source>
</evidence>
<comment type="subcellular location">
    <subcellularLocation>
        <location evidence="1">Cytoplasm</location>
    </subcellularLocation>
</comment>
<organism evidence="5 6">
    <name type="scientific">Kwoniella europaea PYCC6329</name>
    <dbReference type="NCBI Taxonomy" id="1423913"/>
    <lineage>
        <taxon>Eukaryota</taxon>
        <taxon>Fungi</taxon>
        <taxon>Dikarya</taxon>
        <taxon>Basidiomycota</taxon>
        <taxon>Agaricomycotina</taxon>
        <taxon>Tremellomycetes</taxon>
        <taxon>Tremellales</taxon>
        <taxon>Cryptococcaceae</taxon>
        <taxon>Kwoniella</taxon>
    </lineage>
</organism>